<comment type="caution">
    <text evidence="1">The sequence shown here is derived from an EMBL/GenBank/DDBJ whole genome shotgun (WGS) entry which is preliminary data.</text>
</comment>
<protein>
    <submittedName>
        <fullName evidence="1">Uncharacterized protein</fullName>
    </submittedName>
</protein>
<accession>A0ACC1BI55</accession>
<gene>
    <name evidence="1" type="ORF">Patl1_20656</name>
</gene>
<sequence>MAAICKVLSDATYSSKRYWHVEYELNLNIDRQFKTVSKRRFPVCKPDTVVSSDHVFLWCNCNTFDFREFIDDTEAIINFNFINEWHHKDVGYVKKCGVHLFYTQEFEEPTRNSTRFFILDEEEEQSSSRCGMLPEYGKEVEAFNQMTYQSMMVKTMEVVTVKINENLKDLKDIKSFDMARPYLVLLSDGRQVNVIERDLSEPGRILGEVLEVGEYLKLTELVLKALSLSIFSKDGKCFYLNRPSRSFHHGVSYKE</sequence>
<evidence type="ECO:0000313" key="1">
    <source>
        <dbReference type="EMBL" id="KAJ0098684.1"/>
    </source>
</evidence>
<proteinExistence type="predicted"/>
<dbReference type="EMBL" id="CM047900">
    <property type="protein sequence ID" value="KAJ0098684.1"/>
    <property type="molecule type" value="Genomic_DNA"/>
</dbReference>
<organism evidence="1 2">
    <name type="scientific">Pistacia atlantica</name>
    <dbReference type="NCBI Taxonomy" id="434234"/>
    <lineage>
        <taxon>Eukaryota</taxon>
        <taxon>Viridiplantae</taxon>
        <taxon>Streptophyta</taxon>
        <taxon>Embryophyta</taxon>
        <taxon>Tracheophyta</taxon>
        <taxon>Spermatophyta</taxon>
        <taxon>Magnoliopsida</taxon>
        <taxon>eudicotyledons</taxon>
        <taxon>Gunneridae</taxon>
        <taxon>Pentapetalae</taxon>
        <taxon>rosids</taxon>
        <taxon>malvids</taxon>
        <taxon>Sapindales</taxon>
        <taxon>Anacardiaceae</taxon>
        <taxon>Pistacia</taxon>
    </lineage>
</organism>
<dbReference type="Proteomes" id="UP001164250">
    <property type="component" value="Chromosome 4"/>
</dbReference>
<name>A0ACC1BI55_9ROSI</name>
<reference evidence="2" key="1">
    <citation type="journal article" date="2023" name="G3 (Bethesda)">
        <title>Genome assembly and association tests identify interacting loci associated with vigor, precocity, and sex in interspecific pistachio rootstocks.</title>
        <authorList>
            <person name="Palmer W."/>
            <person name="Jacygrad E."/>
            <person name="Sagayaradj S."/>
            <person name="Cavanaugh K."/>
            <person name="Han R."/>
            <person name="Bertier L."/>
            <person name="Beede B."/>
            <person name="Kafkas S."/>
            <person name="Golino D."/>
            <person name="Preece J."/>
            <person name="Michelmore R."/>
        </authorList>
    </citation>
    <scope>NUCLEOTIDE SEQUENCE [LARGE SCALE GENOMIC DNA]</scope>
</reference>
<keyword evidence="2" id="KW-1185">Reference proteome</keyword>
<evidence type="ECO:0000313" key="2">
    <source>
        <dbReference type="Proteomes" id="UP001164250"/>
    </source>
</evidence>